<dbReference type="RefSeq" id="WP_191322720.1">
    <property type="nucleotide sequence ID" value="NZ_BMZP01000002.1"/>
</dbReference>
<keyword evidence="6 8" id="KW-0472">Membrane</keyword>
<evidence type="ECO:0000256" key="3">
    <source>
        <dbReference type="ARBA" id="ARBA00022452"/>
    </source>
</evidence>
<evidence type="ECO:0000256" key="7">
    <source>
        <dbReference type="ARBA" id="ARBA00023237"/>
    </source>
</evidence>
<keyword evidence="4 8" id="KW-0812">Transmembrane</keyword>
<feature type="domain" description="TonB-dependent receptor plug" evidence="13">
    <location>
        <begin position="63"/>
        <end position="167"/>
    </location>
</feature>
<dbReference type="SUPFAM" id="SSF56935">
    <property type="entry name" value="Porins"/>
    <property type="match status" value="1"/>
</dbReference>
<evidence type="ECO:0000313" key="14">
    <source>
        <dbReference type="EMBL" id="MFC3670748.1"/>
    </source>
</evidence>
<name>A0ABV7V0Y1_9SPHN</name>
<organism evidence="14 15">
    <name type="scientific">Novosphingobium pokkalii</name>
    <dbReference type="NCBI Taxonomy" id="1770194"/>
    <lineage>
        <taxon>Bacteria</taxon>
        <taxon>Pseudomonadati</taxon>
        <taxon>Pseudomonadota</taxon>
        <taxon>Alphaproteobacteria</taxon>
        <taxon>Sphingomonadales</taxon>
        <taxon>Sphingomonadaceae</taxon>
        <taxon>Novosphingobium</taxon>
    </lineage>
</organism>
<keyword evidence="11" id="KW-0732">Signal</keyword>
<keyword evidence="15" id="KW-1185">Reference proteome</keyword>
<keyword evidence="14" id="KW-0675">Receptor</keyword>
<feature type="chain" id="PRO_5046949224" evidence="11">
    <location>
        <begin position="22"/>
        <end position="681"/>
    </location>
</feature>
<keyword evidence="5 9" id="KW-0798">TonB box</keyword>
<evidence type="ECO:0000256" key="6">
    <source>
        <dbReference type="ARBA" id="ARBA00023136"/>
    </source>
</evidence>
<reference evidence="15" key="1">
    <citation type="journal article" date="2019" name="Int. J. Syst. Evol. Microbiol.">
        <title>The Global Catalogue of Microorganisms (GCM) 10K type strain sequencing project: providing services to taxonomists for standard genome sequencing and annotation.</title>
        <authorList>
            <consortium name="The Broad Institute Genomics Platform"/>
            <consortium name="The Broad Institute Genome Sequencing Center for Infectious Disease"/>
            <person name="Wu L."/>
            <person name="Ma J."/>
        </authorList>
    </citation>
    <scope>NUCLEOTIDE SEQUENCE [LARGE SCALE GENOMIC DNA]</scope>
    <source>
        <strain evidence="15">KCTC 42224</strain>
    </source>
</reference>
<gene>
    <name evidence="14" type="ORF">ACFOOT_04870</name>
</gene>
<evidence type="ECO:0000259" key="13">
    <source>
        <dbReference type="Pfam" id="PF07715"/>
    </source>
</evidence>
<dbReference type="Pfam" id="PF07715">
    <property type="entry name" value="Plug"/>
    <property type="match status" value="1"/>
</dbReference>
<keyword evidence="2 8" id="KW-0813">Transport</keyword>
<accession>A0ABV7V0Y1</accession>
<evidence type="ECO:0000256" key="11">
    <source>
        <dbReference type="SAM" id="SignalP"/>
    </source>
</evidence>
<evidence type="ECO:0000256" key="1">
    <source>
        <dbReference type="ARBA" id="ARBA00004571"/>
    </source>
</evidence>
<dbReference type="EMBL" id="JBHRYE010000008">
    <property type="protein sequence ID" value="MFC3670748.1"/>
    <property type="molecule type" value="Genomic_DNA"/>
</dbReference>
<evidence type="ECO:0000256" key="2">
    <source>
        <dbReference type="ARBA" id="ARBA00022448"/>
    </source>
</evidence>
<evidence type="ECO:0000259" key="12">
    <source>
        <dbReference type="Pfam" id="PF00593"/>
    </source>
</evidence>
<evidence type="ECO:0000256" key="4">
    <source>
        <dbReference type="ARBA" id="ARBA00022692"/>
    </source>
</evidence>
<evidence type="ECO:0000256" key="8">
    <source>
        <dbReference type="PROSITE-ProRule" id="PRU01360"/>
    </source>
</evidence>
<dbReference type="Pfam" id="PF00593">
    <property type="entry name" value="TonB_dep_Rec_b-barrel"/>
    <property type="match status" value="1"/>
</dbReference>
<dbReference type="InterPro" id="IPR036942">
    <property type="entry name" value="Beta-barrel_TonB_sf"/>
</dbReference>
<protein>
    <submittedName>
        <fullName evidence="14">TonB-dependent receptor</fullName>
    </submittedName>
</protein>
<keyword evidence="3 8" id="KW-1134">Transmembrane beta strand</keyword>
<dbReference type="InterPro" id="IPR000531">
    <property type="entry name" value="Beta-barrel_TonB"/>
</dbReference>
<proteinExistence type="inferred from homology"/>
<dbReference type="InterPro" id="IPR039426">
    <property type="entry name" value="TonB-dep_rcpt-like"/>
</dbReference>
<feature type="compositionally biased region" description="Low complexity" evidence="10">
    <location>
        <begin position="24"/>
        <end position="39"/>
    </location>
</feature>
<dbReference type="Gene3D" id="2.40.170.20">
    <property type="entry name" value="TonB-dependent receptor, beta-barrel domain"/>
    <property type="match status" value="1"/>
</dbReference>
<comment type="caution">
    <text evidence="14">The sequence shown here is derived from an EMBL/GenBank/DDBJ whole genome shotgun (WGS) entry which is preliminary data.</text>
</comment>
<evidence type="ECO:0000256" key="10">
    <source>
        <dbReference type="SAM" id="MobiDB-lite"/>
    </source>
</evidence>
<dbReference type="PANTHER" id="PTHR30069">
    <property type="entry name" value="TONB-DEPENDENT OUTER MEMBRANE RECEPTOR"/>
    <property type="match status" value="1"/>
</dbReference>
<dbReference type="InterPro" id="IPR012910">
    <property type="entry name" value="Plug_dom"/>
</dbReference>
<dbReference type="Proteomes" id="UP001595683">
    <property type="component" value="Unassembled WGS sequence"/>
</dbReference>
<sequence length="681" mass="72538">MRSILMLGSAVLALAPAAAWADAPAPAPAASDDASADAGTSGGGTASATPIVVTATPFGHTIDDTPTVSARVDSDQIARAGGASIADALRDIPGVSATGFAAGASRPIIRGMDSNRVRLLEDGTSSSDVSDIGPDHGIPIDPLSARSIEVVRGAATLRYGSQAIGGVVNTINNRVPMTLPTEAISAEASTSYTTVNKGVETAALVDAKSGQLALHADGFWRTTDNYDTPLGTQQNSWFNGWGGSVGGSYFLPGDKSHVGLAVTHYDARYGIPSDTTYIDMRQTKVMTRNYFALDSGLLKTFTLDGSYGDYQHQEKNPDGSVNTTFKNKEWNGRGELLLNAIGPVRNTALGVEYQHRDFSAIGEDSSYLNPATSQNIAGYLFTEIQLADPLHVEASGRVEHVRITGTPADNDFTVRNYTPVSGAIGLLYTPVQAVKFGLNFSSTGRAPALTELFARGGHDGPQTYETGDANLKIERANSLEGSLRVRQGGFAFTGSVYYTWYKNYIYGDLTGRTCDDDGVCTSATDGELRELFYRQQGAKFRGLEAEMSQDLVKTDAGTFTAKVLGDYTRATLDNGSNVPRIPPYRIGGGFAWAGKTIDAGIMFSHYGRQDKAGDFDTPTDGYNNLNMNVAWRPFKSHPGIELSVVGQNLTDDTQRLATALNKDLVVMPGRSVRFVIKAATF</sequence>
<dbReference type="PANTHER" id="PTHR30069:SF40">
    <property type="entry name" value="TONB-DEPENDENT RECEPTOR NMB0964-RELATED"/>
    <property type="match status" value="1"/>
</dbReference>
<comment type="similarity">
    <text evidence="8 9">Belongs to the TonB-dependent receptor family.</text>
</comment>
<dbReference type="PROSITE" id="PS52016">
    <property type="entry name" value="TONB_DEPENDENT_REC_3"/>
    <property type="match status" value="1"/>
</dbReference>
<comment type="subcellular location">
    <subcellularLocation>
        <location evidence="1 8">Cell outer membrane</location>
        <topology evidence="1 8">Multi-pass membrane protein</topology>
    </subcellularLocation>
</comment>
<keyword evidence="7 8" id="KW-0998">Cell outer membrane</keyword>
<dbReference type="Gene3D" id="2.170.130.10">
    <property type="entry name" value="TonB-dependent receptor, plug domain"/>
    <property type="match status" value="1"/>
</dbReference>
<evidence type="ECO:0000313" key="15">
    <source>
        <dbReference type="Proteomes" id="UP001595683"/>
    </source>
</evidence>
<dbReference type="InterPro" id="IPR037066">
    <property type="entry name" value="Plug_dom_sf"/>
</dbReference>
<evidence type="ECO:0000256" key="9">
    <source>
        <dbReference type="RuleBase" id="RU003357"/>
    </source>
</evidence>
<feature type="signal peptide" evidence="11">
    <location>
        <begin position="1"/>
        <end position="21"/>
    </location>
</feature>
<feature type="domain" description="TonB-dependent receptor-like beta-barrel" evidence="12">
    <location>
        <begin position="217"/>
        <end position="649"/>
    </location>
</feature>
<feature type="region of interest" description="Disordered" evidence="10">
    <location>
        <begin position="24"/>
        <end position="48"/>
    </location>
</feature>
<evidence type="ECO:0000256" key="5">
    <source>
        <dbReference type="ARBA" id="ARBA00023077"/>
    </source>
</evidence>